<keyword evidence="3 5" id="KW-0067">ATP-binding</keyword>
<evidence type="ECO:0000313" key="8">
    <source>
        <dbReference type="EMBL" id="VFU57120.1"/>
    </source>
</evidence>
<proteinExistence type="inferred from homology"/>
<comment type="similarity">
    <text evidence="5">Belongs to the AAA ATPase family.</text>
</comment>
<name>A0A6N2MUA9_SALVM</name>
<dbReference type="PANTHER" id="PTHR45644:SF78">
    <property type="entry name" value="P-LOOP CONTAINING NUCLEOSIDE TRIPHOSPHATE HYDROLASES SUPERFAMILY PROTEIN"/>
    <property type="match status" value="1"/>
</dbReference>
<dbReference type="InterPro" id="IPR003959">
    <property type="entry name" value="ATPase_AAA_core"/>
</dbReference>
<keyword evidence="4" id="KW-0496">Mitochondrion</keyword>
<dbReference type="PROSITE" id="PS00674">
    <property type="entry name" value="AAA"/>
    <property type="match status" value="1"/>
</dbReference>
<evidence type="ECO:0000256" key="1">
    <source>
        <dbReference type="ARBA" id="ARBA00004173"/>
    </source>
</evidence>
<dbReference type="SUPFAM" id="SSF52540">
    <property type="entry name" value="P-loop containing nucleoside triphosphate hydrolases"/>
    <property type="match status" value="1"/>
</dbReference>
<dbReference type="GO" id="GO:0005524">
    <property type="term" value="F:ATP binding"/>
    <property type="evidence" value="ECO:0007669"/>
    <property type="project" value="UniProtKB-KW"/>
</dbReference>
<accession>A0A6N2MUA9</accession>
<evidence type="ECO:0000256" key="3">
    <source>
        <dbReference type="ARBA" id="ARBA00022840"/>
    </source>
</evidence>
<dbReference type="GO" id="GO:0016887">
    <property type="term" value="F:ATP hydrolysis activity"/>
    <property type="evidence" value="ECO:0007669"/>
    <property type="project" value="InterPro"/>
</dbReference>
<reference evidence="8" key="1">
    <citation type="submission" date="2019-03" db="EMBL/GenBank/DDBJ databases">
        <authorList>
            <person name="Mank J."/>
            <person name="Almeida P."/>
        </authorList>
    </citation>
    <scope>NUCLEOTIDE SEQUENCE</scope>
    <source>
        <strain evidence="8">78183</strain>
    </source>
</reference>
<evidence type="ECO:0000256" key="4">
    <source>
        <dbReference type="ARBA" id="ARBA00023128"/>
    </source>
</evidence>
<feature type="compositionally biased region" description="Acidic residues" evidence="6">
    <location>
        <begin position="380"/>
        <end position="393"/>
    </location>
</feature>
<evidence type="ECO:0000256" key="5">
    <source>
        <dbReference type="RuleBase" id="RU003651"/>
    </source>
</evidence>
<dbReference type="InterPro" id="IPR051701">
    <property type="entry name" value="Mito_OM_Translocase_MSP1"/>
</dbReference>
<dbReference type="GO" id="GO:0005741">
    <property type="term" value="C:mitochondrial outer membrane"/>
    <property type="evidence" value="ECO:0007669"/>
    <property type="project" value="TreeGrafter"/>
</dbReference>
<feature type="region of interest" description="Disordered" evidence="6">
    <location>
        <begin position="371"/>
        <end position="400"/>
    </location>
</feature>
<dbReference type="InterPro" id="IPR027417">
    <property type="entry name" value="P-loop_NTPase"/>
</dbReference>
<protein>
    <recommendedName>
        <fullName evidence="7">ATPase AAA-type core domain-containing protein</fullName>
    </recommendedName>
</protein>
<gene>
    <name evidence="8" type="ORF">SVIM_LOCUS412559</name>
</gene>
<dbReference type="Gene3D" id="3.40.50.300">
    <property type="entry name" value="P-loop containing nucleotide triphosphate hydrolases"/>
    <property type="match status" value="1"/>
</dbReference>
<organism evidence="8">
    <name type="scientific">Salix viminalis</name>
    <name type="common">Common osier</name>
    <name type="synonym">Basket willow</name>
    <dbReference type="NCBI Taxonomy" id="40686"/>
    <lineage>
        <taxon>Eukaryota</taxon>
        <taxon>Viridiplantae</taxon>
        <taxon>Streptophyta</taxon>
        <taxon>Embryophyta</taxon>
        <taxon>Tracheophyta</taxon>
        <taxon>Spermatophyta</taxon>
        <taxon>Magnoliopsida</taxon>
        <taxon>eudicotyledons</taxon>
        <taxon>Gunneridae</taxon>
        <taxon>Pentapetalae</taxon>
        <taxon>rosids</taxon>
        <taxon>fabids</taxon>
        <taxon>Malpighiales</taxon>
        <taxon>Salicaceae</taxon>
        <taxon>Saliceae</taxon>
        <taxon>Salix</taxon>
    </lineage>
</organism>
<sequence length="400" mass="45228">MALQCMNSHFHEIDSSTFDQRVLCFKPLSSGQLGEVYEVNGDRVAVILDIGNDNKEDELEKDEKLTEHPAKALVYWIDDGYCYIATEVLCEVLRSMQPLIAYFPDSSQWLSRAVPKTKTWFGDAEKLTKALFSFASKLAPVIIFVDEVDSLLGARGGSFEHEATRRRRNEFMAAWDGLRSKDSQRILILGATNRPFDLDDAVIRRIHVDLPDAKNRMKILRIILNRENLESDLQFDKLANATEDIPENLCIAAAYRPVEELLEEEKCSDKNPSLQPLSRLFPSPLLALIKKPSASPLSPFSLALASRLSLPLASRPLFYWNLCFQRPLPCQPYPNIPAPLSIDNIASTAASTVSLLSLHNLKQHSLPIISELRPPGREEQTEEEQIREEEEQISENRAKI</sequence>
<dbReference type="EMBL" id="CAADRP010001935">
    <property type="protein sequence ID" value="VFU57120.1"/>
    <property type="molecule type" value="Genomic_DNA"/>
</dbReference>
<dbReference type="Pfam" id="PF00004">
    <property type="entry name" value="AAA"/>
    <property type="match status" value="1"/>
</dbReference>
<dbReference type="Gene3D" id="1.10.8.60">
    <property type="match status" value="1"/>
</dbReference>
<feature type="domain" description="ATPase AAA-type core" evidence="7">
    <location>
        <begin position="118"/>
        <end position="207"/>
    </location>
</feature>
<evidence type="ECO:0000256" key="2">
    <source>
        <dbReference type="ARBA" id="ARBA00022741"/>
    </source>
</evidence>
<keyword evidence="2 5" id="KW-0547">Nucleotide-binding</keyword>
<dbReference type="PANTHER" id="PTHR45644">
    <property type="entry name" value="AAA ATPASE, PUTATIVE (AFU_ORTHOLOGUE AFUA_2G12920)-RELATED-RELATED"/>
    <property type="match status" value="1"/>
</dbReference>
<evidence type="ECO:0000256" key="6">
    <source>
        <dbReference type="SAM" id="MobiDB-lite"/>
    </source>
</evidence>
<evidence type="ECO:0000259" key="7">
    <source>
        <dbReference type="Pfam" id="PF00004"/>
    </source>
</evidence>
<comment type="subcellular location">
    <subcellularLocation>
        <location evidence="1">Mitochondrion</location>
    </subcellularLocation>
</comment>
<dbReference type="InterPro" id="IPR003960">
    <property type="entry name" value="ATPase_AAA_CS"/>
</dbReference>
<dbReference type="AlphaFoldDB" id="A0A6N2MUA9"/>